<dbReference type="SUPFAM" id="SSF56219">
    <property type="entry name" value="DNase I-like"/>
    <property type="match status" value="1"/>
</dbReference>
<comment type="caution">
    <text evidence="3">The sequence shown here is derived from an EMBL/GenBank/DDBJ whole genome shotgun (WGS) entry which is preliminary data.</text>
</comment>
<dbReference type="NCBIfam" id="NF033681">
    <property type="entry name" value="ExeM_NucH_DNase"/>
    <property type="match status" value="1"/>
</dbReference>
<evidence type="ECO:0000259" key="2">
    <source>
        <dbReference type="Pfam" id="PF03372"/>
    </source>
</evidence>
<dbReference type="GO" id="GO:0003824">
    <property type="term" value="F:catalytic activity"/>
    <property type="evidence" value="ECO:0007669"/>
    <property type="project" value="InterPro"/>
</dbReference>
<name>A0A0R0C0G4_9GAMM</name>
<dbReference type="CDD" id="cd10283">
    <property type="entry name" value="MnuA_DNase1-like"/>
    <property type="match status" value="1"/>
</dbReference>
<dbReference type="STRING" id="266128.ABB25_04925"/>
<dbReference type="PANTHER" id="PTHR42834:SF1">
    <property type="entry name" value="ENDONUCLEASE_EXONUCLEASE_PHOSPHATASE FAMILY PROTEIN (AFU_ORTHOLOGUE AFUA_3G09210)"/>
    <property type="match status" value="1"/>
</dbReference>
<dbReference type="Gene3D" id="3.60.10.10">
    <property type="entry name" value="Endonuclease/exonuclease/phosphatase"/>
    <property type="match status" value="1"/>
</dbReference>
<sequence length="580" mass="60943">MLPRIVMSLRLSLLVLACAAALPLQAKPSITLIGAVQGEGAQSPLLGQTVTVEGRLSADLRDGLDGFYLHGAADGNPATSEGLLVLAEGAVRLPRAACLRVRGEVVEQPAGRSTQSMTALKAQNIQAASCRGLPAPGPVVLTAAPANWEAYEGLPVQIQAPLTVVGLHNLERSGEVWTAFDGALWQPTEMALPGSEQARAIAADNQRRLLILDDGSDVRDPDSLPLLPAGQLPRGGMQLSQVEGIVEQRHGPAWRLQLRRPLPLPPVARPLAAPQLPGTLKIAAFNLENYFNGDGRGTGFPTPRGAASIEQLAAQQAKLVASINGLGADVAALMELENDGFGPASSIAQLVDALNADKAGPGDWRFVDAGTGPGSDSIRVGIIYRHRVLTPVGRPAVLEEGPFMRWSRVPLTQAFRRGDGPVFSVTAIHLKSKGCGDASGPDMDQGDGQGCFNAIRTDSAQRIVAWLASDPTASGSPHAVVLGDFNAHAMEQPIRTLDAAGWRDAFAIAGVAQPYSYVYNGLNGRLDHALLSPTLAGQLRGAAEWHINADEPESVGYAAGNQPGPWRSSDHDPLLLGLDL</sequence>
<dbReference type="InterPro" id="IPR047971">
    <property type="entry name" value="ExeM-like"/>
</dbReference>
<accession>A0A0R0C0G4</accession>
<reference evidence="3 4" key="1">
    <citation type="submission" date="2015-05" db="EMBL/GenBank/DDBJ databases">
        <title>Genome sequencing and analysis of members of genus Stenotrophomonas.</title>
        <authorList>
            <person name="Patil P.P."/>
            <person name="Midha S."/>
            <person name="Patil P.B."/>
        </authorList>
    </citation>
    <scope>NUCLEOTIDE SEQUENCE [LARGE SCALE GENOMIC DNA]</scope>
    <source>
        <strain evidence="3 4">DSM 17805</strain>
    </source>
</reference>
<dbReference type="InterPro" id="IPR005135">
    <property type="entry name" value="Endo/exonuclease/phosphatase"/>
</dbReference>
<dbReference type="PATRIC" id="fig|266128.3.peg.2643"/>
<evidence type="ECO:0000313" key="4">
    <source>
        <dbReference type="Proteomes" id="UP000051254"/>
    </source>
</evidence>
<evidence type="ECO:0000313" key="3">
    <source>
        <dbReference type="EMBL" id="KRG59246.1"/>
    </source>
</evidence>
<evidence type="ECO:0000256" key="1">
    <source>
        <dbReference type="SAM" id="SignalP"/>
    </source>
</evidence>
<keyword evidence="4" id="KW-1185">Reference proteome</keyword>
<keyword evidence="1" id="KW-0732">Signal</keyword>
<dbReference type="PANTHER" id="PTHR42834">
    <property type="entry name" value="ENDONUCLEASE/EXONUCLEASE/PHOSPHATASE FAMILY PROTEIN (AFU_ORTHOLOGUE AFUA_3G09210)"/>
    <property type="match status" value="1"/>
</dbReference>
<dbReference type="Proteomes" id="UP000051254">
    <property type="component" value="Unassembled WGS sequence"/>
</dbReference>
<dbReference type="Pfam" id="PF03372">
    <property type="entry name" value="Exo_endo_phos"/>
    <property type="match status" value="1"/>
</dbReference>
<feature type="signal peptide" evidence="1">
    <location>
        <begin position="1"/>
        <end position="26"/>
    </location>
</feature>
<dbReference type="AlphaFoldDB" id="A0A0R0C0G4"/>
<gene>
    <name evidence="3" type="ORF">ABB25_04925</name>
</gene>
<organism evidence="3 4">
    <name type="scientific">Stenotrophomonas koreensis</name>
    <dbReference type="NCBI Taxonomy" id="266128"/>
    <lineage>
        <taxon>Bacteria</taxon>
        <taxon>Pseudomonadati</taxon>
        <taxon>Pseudomonadota</taxon>
        <taxon>Gammaproteobacteria</taxon>
        <taxon>Lysobacterales</taxon>
        <taxon>Lysobacteraceae</taxon>
        <taxon>Stenotrophomonas</taxon>
    </lineage>
</organism>
<dbReference type="EMBL" id="LDJH01000007">
    <property type="protein sequence ID" value="KRG59246.1"/>
    <property type="molecule type" value="Genomic_DNA"/>
</dbReference>
<dbReference type="InterPro" id="IPR036691">
    <property type="entry name" value="Endo/exonu/phosph_ase_sf"/>
</dbReference>
<feature type="domain" description="Endonuclease/exonuclease/phosphatase" evidence="2">
    <location>
        <begin position="308"/>
        <end position="571"/>
    </location>
</feature>
<proteinExistence type="predicted"/>
<protein>
    <recommendedName>
        <fullName evidence="2">Endonuclease/exonuclease/phosphatase domain-containing protein</fullName>
    </recommendedName>
</protein>
<feature type="chain" id="PRO_5006393400" description="Endonuclease/exonuclease/phosphatase domain-containing protein" evidence="1">
    <location>
        <begin position="27"/>
        <end position="580"/>
    </location>
</feature>